<organism evidence="11 12">
    <name type="scientific">Limulus polyphemus</name>
    <name type="common">Atlantic horseshoe crab</name>
    <dbReference type="NCBI Taxonomy" id="6850"/>
    <lineage>
        <taxon>Eukaryota</taxon>
        <taxon>Metazoa</taxon>
        <taxon>Ecdysozoa</taxon>
        <taxon>Arthropoda</taxon>
        <taxon>Chelicerata</taxon>
        <taxon>Merostomata</taxon>
        <taxon>Xiphosura</taxon>
        <taxon>Limulidae</taxon>
        <taxon>Limulus</taxon>
    </lineage>
</organism>
<keyword evidence="5" id="KW-0735">Signal-anchor</keyword>
<evidence type="ECO:0000256" key="6">
    <source>
        <dbReference type="ARBA" id="ARBA00022989"/>
    </source>
</evidence>
<comment type="subcellular location">
    <subcellularLocation>
        <location evidence="1">Golgi apparatus membrane</location>
        <topology evidence="1">Single-pass type II membrane protein</topology>
    </subcellularLocation>
</comment>
<evidence type="ECO:0000256" key="10">
    <source>
        <dbReference type="SAM" id="Phobius"/>
    </source>
</evidence>
<sequence length="271" mass="32570">MRLFRLIKNTFIPGVFFFAVVLFFYDFGHLYPKDIQSNILIQTDRKSPSNRTRLENQVTKTNHLQEKKLKGYSANYVSTGIKETDPHILMYNRVPKSGSETMTMLISTLSHLNDFEHYRSSVFNKRQLSKDEQRAFVLEVMKHKPPFAYDRHIYFTNFFEFNYTNPIYINTMRDPVEKVISRFFFWRVPGIPVYEELKAAGKVNISKTEWLKKKWFARINSAEIKNKNSQKKVISEEVKKILKKNLTMEYEFYEFIRERLHEQFNRLRLKT</sequence>
<evidence type="ECO:0000256" key="8">
    <source>
        <dbReference type="ARBA" id="ARBA00023136"/>
    </source>
</evidence>
<evidence type="ECO:0000256" key="2">
    <source>
        <dbReference type="ARBA" id="ARBA00010569"/>
    </source>
</evidence>
<keyword evidence="9" id="KW-0325">Glycoprotein</keyword>
<feature type="transmembrane region" description="Helical" evidence="10">
    <location>
        <begin position="12"/>
        <end position="31"/>
    </location>
</feature>
<keyword evidence="4 10" id="KW-0812">Transmembrane</keyword>
<keyword evidence="3" id="KW-0808">Transferase</keyword>
<keyword evidence="7" id="KW-0333">Golgi apparatus</keyword>
<evidence type="ECO:0000256" key="5">
    <source>
        <dbReference type="ARBA" id="ARBA00022968"/>
    </source>
</evidence>
<evidence type="ECO:0000313" key="11">
    <source>
        <dbReference type="Proteomes" id="UP000694941"/>
    </source>
</evidence>
<name>A0ABM1TD52_LIMPO</name>
<dbReference type="InterPro" id="IPR027417">
    <property type="entry name" value="P-loop_NTPase"/>
</dbReference>
<dbReference type="GeneID" id="111088325"/>
<dbReference type="InterPro" id="IPR007734">
    <property type="entry name" value="Heparan_SO4_2-O-STrfase"/>
</dbReference>
<reference evidence="12" key="1">
    <citation type="submission" date="2025-08" db="UniProtKB">
        <authorList>
            <consortium name="RefSeq"/>
        </authorList>
    </citation>
    <scope>IDENTIFICATION</scope>
    <source>
        <tissue evidence="12">Muscle</tissue>
    </source>
</reference>
<dbReference type="Pfam" id="PF03567">
    <property type="entry name" value="Sulfotransfer_2"/>
    <property type="match status" value="1"/>
</dbReference>
<keyword evidence="8 10" id="KW-0472">Membrane</keyword>
<proteinExistence type="inferred from homology"/>
<evidence type="ECO:0000256" key="1">
    <source>
        <dbReference type="ARBA" id="ARBA00004323"/>
    </source>
</evidence>
<dbReference type="PANTHER" id="PTHR12129:SF15">
    <property type="entry name" value="URONYL 2-SULFOTRANSFERASE"/>
    <property type="match status" value="1"/>
</dbReference>
<keyword evidence="6 10" id="KW-1133">Transmembrane helix</keyword>
<evidence type="ECO:0000313" key="12">
    <source>
        <dbReference type="RefSeq" id="XP_022253808.1"/>
    </source>
</evidence>
<evidence type="ECO:0000256" key="3">
    <source>
        <dbReference type="ARBA" id="ARBA00022679"/>
    </source>
</evidence>
<gene>
    <name evidence="12" type="primary">LOC111088325</name>
</gene>
<dbReference type="InterPro" id="IPR005331">
    <property type="entry name" value="Sulfotransferase"/>
</dbReference>
<dbReference type="Gene3D" id="3.40.50.300">
    <property type="entry name" value="P-loop containing nucleotide triphosphate hydrolases"/>
    <property type="match status" value="2"/>
</dbReference>
<dbReference type="PANTHER" id="PTHR12129">
    <property type="entry name" value="HEPARAN SULFATE 2-O-SULFOTRANSFERASE"/>
    <property type="match status" value="1"/>
</dbReference>
<evidence type="ECO:0000256" key="7">
    <source>
        <dbReference type="ARBA" id="ARBA00023034"/>
    </source>
</evidence>
<protein>
    <submittedName>
        <fullName evidence="12">Heparan sulfate 2-O-sulfotransferase 1-like</fullName>
    </submittedName>
</protein>
<evidence type="ECO:0000256" key="9">
    <source>
        <dbReference type="ARBA" id="ARBA00023180"/>
    </source>
</evidence>
<dbReference type="RefSeq" id="XP_022253808.1">
    <property type="nucleotide sequence ID" value="XM_022398100.1"/>
</dbReference>
<dbReference type="SUPFAM" id="SSF52540">
    <property type="entry name" value="P-loop containing nucleoside triphosphate hydrolases"/>
    <property type="match status" value="1"/>
</dbReference>
<dbReference type="Proteomes" id="UP000694941">
    <property type="component" value="Unplaced"/>
</dbReference>
<keyword evidence="11" id="KW-1185">Reference proteome</keyword>
<evidence type="ECO:0000256" key="4">
    <source>
        <dbReference type="ARBA" id="ARBA00022692"/>
    </source>
</evidence>
<comment type="similarity">
    <text evidence="2">Belongs to the sulfotransferase 3 family.</text>
</comment>
<accession>A0ABM1TD52</accession>